<gene>
    <name evidence="2" type="ORF">Tci_019922</name>
</gene>
<reference evidence="2" key="1">
    <citation type="journal article" date="2019" name="Sci. Rep.">
        <title>Draft genome of Tanacetum cinerariifolium, the natural source of mosquito coil.</title>
        <authorList>
            <person name="Yamashiro T."/>
            <person name="Shiraishi A."/>
            <person name="Satake H."/>
            <person name="Nakayama K."/>
        </authorList>
    </citation>
    <scope>NUCLEOTIDE SEQUENCE</scope>
</reference>
<comment type="caution">
    <text evidence="2">The sequence shown here is derived from an EMBL/GenBank/DDBJ whole genome shotgun (WGS) entry which is preliminary data.</text>
</comment>
<name>A0A6L2KJ97_TANCI</name>
<dbReference type="AlphaFoldDB" id="A0A6L2KJ97"/>
<protein>
    <submittedName>
        <fullName evidence="2">Zinc finger, CCHC-type</fullName>
    </submittedName>
</protein>
<feature type="compositionally biased region" description="Basic and acidic residues" evidence="1">
    <location>
        <begin position="43"/>
        <end position="52"/>
    </location>
</feature>
<feature type="region of interest" description="Disordered" evidence="1">
    <location>
        <begin position="1"/>
        <end position="52"/>
    </location>
</feature>
<proteinExistence type="predicted"/>
<evidence type="ECO:0000256" key="1">
    <source>
        <dbReference type="SAM" id="MobiDB-lite"/>
    </source>
</evidence>
<accession>A0A6L2KJ97</accession>
<dbReference type="EMBL" id="BKCJ010002348">
    <property type="protein sequence ID" value="GEU47944.1"/>
    <property type="molecule type" value="Genomic_DNA"/>
</dbReference>
<organism evidence="2">
    <name type="scientific">Tanacetum cinerariifolium</name>
    <name type="common">Dalmatian daisy</name>
    <name type="synonym">Chrysanthemum cinerariifolium</name>
    <dbReference type="NCBI Taxonomy" id="118510"/>
    <lineage>
        <taxon>Eukaryota</taxon>
        <taxon>Viridiplantae</taxon>
        <taxon>Streptophyta</taxon>
        <taxon>Embryophyta</taxon>
        <taxon>Tracheophyta</taxon>
        <taxon>Spermatophyta</taxon>
        <taxon>Magnoliopsida</taxon>
        <taxon>eudicotyledons</taxon>
        <taxon>Gunneridae</taxon>
        <taxon>Pentapetalae</taxon>
        <taxon>asterids</taxon>
        <taxon>campanulids</taxon>
        <taxon>Asterales</taxon>
        <taxon>Asteraceae</taxon>
        <taxon>Asteroideae</taxon>
        <taxon>Anthemideae</taxon>
        <taxon>Anthemidinae</taxon>
        <taxon>Tanacetum</taxon>
    </lineage>
</organism>
<evidence type="ECO:0000313" key="2">
    <source>
        <dbReference type="EMBL" id="GEU47944.1"/>
    </source>
</evidence>
<sequence>MAIQGGRIQKANKKSLNAKGNGKGKGKGKDKSYIPKPKNPKPSTKEHPTKDDAYHHCKEVGYWKRNCHDYLAELVMKKKQVGTSSSSGYPKEIMGYYFYFPPENRIVVARYAEFLEKNLVSQEASERTVELEEIQDEDTPPSKNTIEIPVEVEGFEPPQEEVFLVRRSAMTY</sequence>